<dbReference type="EMBL" id="UYWW01001814">
    <property type="protein sequence ID" value="VDM11037.1"/>
    <property type="molecule type" value="Genomic_DNA"/>
</dbReference>
<gene>
    <name evidence="2" type="ORF">WBA_LOCUS4423</name>
</gene>
<dbReference type="GO" id="GO:0005886">
    <property type="term" value="C:plasma membrane"/>
    <property type="evidence" value="ECO:0007669"/>
    <property type="project" value="TreeGrafter"/>
</dbReference>
<keyword evidence="3" id="KW-1185">Reference proteome</keyword>
<dbReference type="GO" id="GO:0005261">
    <property type="term" value="F:monoatomic cation channel activity"/>
    <property type="evidence" value="ECO:0007669"/>
    <property type="project" value="TreeGrafter"/>
</dbReference>
<name>A0A3P7E2Y7_WUCBA</name>
<dbReference type="Proteomes" id="UP000270924">
    <property type="component" value="Unassembled WGS sequence"/>
</dbReference>
<accession>A0A3P7E2Y7</accession>
<dbReference type="PANTHER" id="PTHR13800">
    <property type="entry name" value="TRANSIENT RECEPTOR POTENTIAL CATION CHANNEL, SUBFAMILY M, MEMBER 6"/>
    <property type="match status" value="1"/>
</dbReference>
<proteinExistence type="predicted"/>
<feature type="region of interest" description="Disordered" evidence="1">
    <location>
        <begin position="214"/>
        <end position="244"/>
    </location>
</feature>
<protein>
    <submittedName>
        <fullName evidence="2">Uncharacterized protein</fullName>
    </submittedName>
</protein>
<dbReference type="InParanoid" id="A0A3P7E2Y7"/>
<dbReference type="PANTHER" id="PTHR13800:SF1">
    <property type="entry name" value="TRANSIENT RECEPTOR POTENTIAL CATION CHANNEL TRPM"/>
    <property type="match status" value="1"/>
</dbReference>
<evidence type="ECO:0000313" key="2">
    <source>
        <dbReference type="EMBL" id="VDM11037.1"/>
    </source>
</evidence>
<dbReference type="AlphaFoldDB" id="A0A3P7E2Y7"/>
<dbReference type="OrthoDB" id="5856313at2759"/>
<evidence type="ECO:0000256" key="1">
    <source>
        <dbReference type="SAM" id="MobiDB-lite"/>
    </source>
</evidence>
<dbReference type="InterPro" id="IPR050927">
    <property type="entry name" value="TRPM"/>
</dbReference>
<evidence type="ECO:0000313" key="3">
    <source>
        <dbReference type="Proteomes" id="UP000270924"/>
    </source>
</evidence>
<dbReference type="GO" id="GO:0030001">
    <property type="term" value="P:metal ion transport"/>
    <property type="evidence" value="ECO:0007669"/>
    <property type="project" value="TreeGrafter"/>
</dbReference>
<sequence>MHYVRLATDDIDTVTYAQFNTYPIAIPITTTISTTNITNVTTTTTTTATTTTTTAIAITTTTNEFIEPVRNDNKLKPIIKMKKESGNGARHVHCNDWREMLALVNASNKMAANNYAAQTEKDASPKCFTSAPPDVCATPTSLTSTIHLRTRATSSTSLLQNNWVEQTFKKRECIQFIASNRYPEKCCCGRLKRIHISSRQCSTSWDIPSTEKVQNVARSDEEAEPEMTGGESEVGQSKQPTKATEKWTIRKHTALFPTDAYGTIEFQGRPIGRPLLFCY</sequence>
<organism evidence="2 3">
    <name type="scientific">Wuchereria bancrofti</name>
    <dbReference type="NCBI Taxonomy" id="6293"/>
    <lineage>
        <taxon>Eukaryota</taxon>
        <taxon>Metazoa</taxon>
        <taxon>Ecdysozoa</taxon>
        <taxon>Nematoda</taxon>
        <taxon>Chromadorea</taxon>
        <taxon>Rhabditida</taxon>
        <taxon>Spirurina</taxon>
        <taxon>Spiruromorpha</taxon>
        <taxon>Filarioidea</taxon>
        <taxon>Onchocercidae</taxon>
        <taxon>Wuchereria</taxon>
    </lineage>
</organism>
<reference evidence="2 3" key="1">
    <citation type="submission" date="2018-11" db="EMBL/GenBank/DDBJ databases">
        <authorList>
            <consortium name="Pathogen Informatics"/>
        </authorList>
    </citation>
    <scope>NUCLEOTIDE SEQUENCE [LARGE SCALE GENOMIC DNA]</scope>
</reference>